<evidence type="ECO:0000256" key="7">
    <source>
        <dbReference type="ARBA" id="ARBA00023065"/>
    </source>
</evidence>
<keyword evidence="4 9" id="KW-0812">Transmembrane</keyword>
<keyword evidence="2" id="KW-0813">Transport</keyword>
<evidence type="ECO:0000256" key="1">
    <source>
        <dbReference type="ARBA" id="ARBA00004141"/>
    </source>
</evidence>
<feature type="transmembrane region" description="Helical" evidence="9">
    <location>
        <begin position="374"/>
        <end position="398"/>
    </location>
</feature>
<dbReference type="AlphaFoldDB" id="A0A2J6PYW2"/>
<protein>
    <submittedName>
        <fullName evidence="12">Putative potassium transporter 5</fullName>
    </submittedName>
</protein>
<feature type="transmembrane region" description="Helical" evidence="9">
    <location>
        <begin position="53"/>
        <end position="77"/>
    </location>
</feature>
<dbReference type="GO" id="GO:0015079">
    <property type="term" value="F:potassium ion transmembrane transporter activity"/>
    <property type="evidence" value="ECO:0007669"/>
    <property type="project" value="InterPro"/>
</dbReference>
<feature type="transmembrane region" description="Helical" evidence="9">
    <location>
        <begin position="209"/>
        <end position="229"/>
    </location>
</feature>
<dbReference type="OrthoDB" id="504708at2759"/>
<evidence type="ECO:0000313" key="12">
    <source>
        <dbReference type="EMBL" id="PMD19235.1"/>
    </source>
</evidence>
<evidence type="ECO:0000256" key="3">
    <source>
        <dbReference type="ARBA" id="ARBA00022538"/>
    </source>
</evidence>
<dbReference type="Pfam" id="PF02705">
    <property type="entry name" value="K_trans"/>
    <property type="match status" value="1"/>
</dbReference>
<dbReference type="InterPro" id="IPR053951">
    <property type="entry name" value="K_trans_N"/>
</dbReference>
<keyword evidence="13" id="KW-1185">Reference proteome</keyword>
<dbReference type="GO" id="GO:0016020">
    <property type="term" value="C:membrane"/>
    <property type="evidence" value="ECO:0007669"/>
    <property type="project" value="UniProtKB-SubCell"/>
</dbReference>
<name>A0A2J6PYW2_9HELO</name>
<evidence type="ECO:0000256" key="5">
    <source>
        <dbReference type="ARBA" id="ARBA00022958"/>
    </source>
</evidence>
<dbReference type="Pfam" id="PF22776">
    <property type="entry name" value="K_trans_C"/>
    <property type="match status" value="1"/>
</dbReference>
<evidence type="ECO:0000256" key="4">
    <source>
        <dbReference type="ARBA" id="ARBA00022692"/>
    </source>
</evidence>
<evidence type="ECO:0000259" key="11">
    <source>
        <dbReference type="Pfam" id="PF22776"/>
    </source>
</evidence>
<feature type="domain" description="K+ potassium transporter C-terminal" evidence="11">
    <location>
        <begin position="528"/>
        <end position="707"/>
    </location>
</feature>
<feature type="transmembrane region" description="Helical" evidence="9">
    <location>
        <begin position="20"/>
        <end position="41"/>
    </location>
</feature>
<feature type="domain" description="K+ potassium transporter integral membrane" evidence="10">
    <location>
        <begin position="21"/>
        <end position="503"/>
    </location>
</feature>
<sequence length="707" mass="78690">MTTDISLRHLNNSDLGFAVLVWQSIGVVYGDIGTSPLYVYSSTFTSNPSREDLLGVLSLIIWTLTLMVSAKYVLIVLAADDRGGGGIFALYSLLCRYANITDGDRKSARIVSMRCQNTDLRPANREFRRILEDSPFIHVIFKGLAVVGVCLMIADGVLTPAQSVLGAIQGLRHVRPDISSSVIVGVSCAVLVLLFLVQHWGTTKVGVCFAPVVVLWLLLNLVFGIYNLAVHDHTVLKAFSPYFAGQYFVRNKTEGWMSLGGVLLAFTGVEAMYANLGAFSRRAIRISWLCFAYPCLLVAYIGQAAYISENPSAYSNPFFNSTPPRLFWVAFIVSILAAAVASQALITGTFQLISQVMSQSYFPKVKLVHTSAMFYGQVYIPLANWLLMIGTILVTVIFNNTNRLGRAYGACVVLVTFITTCMVSVVAIIIWRIHPAIVLVGFLIFGSLDGLYLTSALTKVPDGAWFTLMLTCLLSILLFVWRYGKEQQWRAEMSNRVSLGQLVTVDDEGKLFLSPGAGEGGGELTEIKGVGIFFDKDGDMSPAIFTQFLRKFKARHELIIFFHLHPLPKPEVEADEKYKITATDVPNCYQVHVRHGFNEHVMTQNLKQLIHERLRRFIIGGDGMPNDPLDEHDEMTRQKLDAVDKANREGVVYIIGKEQLKPNPKTNFVRRLALGAFIWLRQLSRSKVAEMDFQLDDVFEVGTFTQI</sequence>
<feature type="transmembrane region" description="Helical" evidence="9">
    <location>
        <begin position="463"/>
        <end position="484"/>
    </location>
</feature>
<keyword evidence="8 9" id="KW-0472">Membrane</keyword>
<evidence type="ECO:0000313" key="13">
    <source>
        <dbReference type="Proteomes" id="UP000235672"/>
    </source>
</evidence>
<dbReference type="PANTHER" id="PTHR30540">
    <property type="entry name" value="OSMOTIC STRESS POTASSIUM TRANSPORTER"/>
    <property type="match status" value="1"/>
</dbReference>
<evidence type="ECO:0000259" key="10">
    <source>
        <dbReference type="Pfam" id="PF02705"/>
    </source>
</evidence>
<feature type="transmembrane region" description="Helical" evidence="9">
    <location>
        <begin position="135"/>
        <end position="158"/>
    </location>
</feature>
<dbReference type="Proteomes" id="UP000235672">
    <property type="component" value="Unassembled WGS sequence"/>
</dbReference>
<evidence type="ECO:0000256" key="9">
    <source>
        <dbReference type="SAM" id="Phobius"/>
    </source>
</evidence>
<evidence type="ECO:0000256" key="2">
    <source>
        <dbReference type="ARBA" id="ARBA00022448"/>
    </source>
</evidence>
<feature type="transmembrane region" description="Helical" evidence="9">
    <location>
        <begin position="437"/>
        <end position="457"/>
    </location>
</feature>
<comment type="subcellular location">
    <subcellularLocation>
        <location evidence="1">Membrane</location>
        <topology evidence="1">Multi-pass membrane protein</topology>
    </subcellularLocation>
</comment>
<feature type="transmembrane region" description="Helical" evidence="9">
    <location>
        <begin position="256"/>
        <end position="274"/>
    </location>
</feature>
<reference evidence="12 13" key="1">
    <citation type="submission" date="2016-05" db="EMBL/GenBank/DDBJ databases">
        <title>A degradative enzymes factory behind the ericoid mycorrhizal symbiosis.</title>
        <authorList>
            <consortium name="DOE Joint Genome Institute"/>
            <person name="Martino E."/>
            <person name="Morin E."/>
            <person name="Grelet G."/>
            <person name="Kuo A."/>
            <person name="Kohler A."/>
            <person name="Daghino S."/>
            <person name="Barry K."/>
            <person name="Choi C."/>
            <person name="Cichocki N."/>
            <person name="Clum A."/>
            <person name="Copeland A."/>
            <person name="Hainaut M."/>
            <person name="Haridas S."/>
            <person name="Labutti K."/>
            <person name="Lindquist E."/>
            <person name="Lipzen A."/>
            <person name="Khouja H.-R."/>
            <person name="Murat C."/>
            <person name="Ohm R."/>
            <person name="Olson A."/>
            <person name="Spatafora J."/>
            <person name="Veneault-Fourrey C."/>
            <person name="Henrissat B."/>
            <person name="Grigoriev I."/>
            <person name="Martin F."/>
            <person name="Perotto S."/>
        </authorList>
    </citation>
    <scope>NUCLEOTIDE SEQUENCE [LARGE SCALE GENOMIC DNA]</scope>
    <source>
        <strain evidence="12 13">UAMH 7357</strain>
    </source>
</reference>
<evidence type="ECO:0000256" key="8">
    <source>
        <dbReference type="ARBA" id="ARBA00023136"/>
    </source>
</evidence>
<accession>A0A2J6PYW2</accession>
<dbReference type="InterPro" id="IPR053952">
    <property type="entry name" value="K_trans_C"/>
</dbReference>
<dbReference type="InterPro" id="IPR003855">
    <property type="entry name" value="K+_transporter"/>
</dbReference>
<evidence type="ECO:0000256" key="6">
    <source>
        <dbReference type="ARBA" id="ARBA00022989"/>
    </source>
</evidence>
<organism evidence="12 13">
    <name type="scientific">Hyaloscypha hepaticicola</name>
    <dbReference type="NCBI Taxonomy" id="2082293"/>
    <lineage>
        <taxon>Eukaryota</taxon>
        <taxon>Fungi</taxon>
        <taxon>Dikarya</taxon>
        <taxon>Ascomycota</taxon>
        <taxon>Pezizomycotina</taxon>
        <taxon>Leotiomycetes</taxon>
        <taxon>Helotiales</taxon>
        <taxon>Hyaloscyphaceae</taxon>
        <taxon>Hyaloscypha</taxon>
    </lineage>
</organism>
<feature type="transmembrane region" description="Helical" evidence="9">
    <location>
        <begin position="178"/>
        <end position="197"/>
    </location>
</feature>
<feature type="transmembrane region" description="Helical" evidence="9">
    <location>
        <begin position="286"/>
        <end position="306"/>
    </location>
</feature>
<dbReference type="STRING" id="1745343.A0A2J6PYW2"/>
<keyword evidence="7" id="KW-0406">Ion transport</keyword>
<feature type="transmembrane region" description="Helical" evidence="9">
    <location>
        <begin position="326"/>
        <end position="353"/>
    </location>
</feature>
<dbReference type="PANTHER" id="PTHR30540:SF83">
    <property type="entry name" value="K+ POTASSIUM TRANSPORTER"/>
    <property type="match status" value="1"/>
</dbReference>
<dbReference type="EMBL" id="KZ613490">
    <property type="protein sequence ID" value="PMD19235.1"/>
    <property type="molecule type" value="Genomic_DNA"/>
</dbReference>
<keyword evidence="5" id="KW-0630">Potassium</keyword>
<proteinExistence type="predicted"/>
<dbReference type="NCBIfam" id="TIGR00794">
    <property type="entry name" value="kup"/>
    <property type="match status" value="1"/>
</dbReference>
<gene>
    <name evidence="12" type="ORF">NA56DRAFT_671911</name>
</gene>
<keyword evidence="6 9" id="KW-1133">Transmembrane helix</keyword>
<feature type="transmembrane region" description="Helical" evidence="9">
    <location>
        <begin position="404"/>
        <end position="430"/>
    </location>
</feature>
<keyword evidence="3" id="KW-0633">Potassium transport</keyword>